<evidence type="ECO:0000259" key="15">
    <source>
        <dbReference type="Pfam" id="PF07687"/>
    </source>
</evidence>
<keyword evidence="10" id="KW-0862">Zinc</keyword>
<evidence type="ECO:0000256" key="4">
    <source>
        <dbReference type="ARBA" id="ARBA00006247"/>
    </source>
</evidence>
<dbReference type="InterPro" id="IPR001261">
    <property type="entry name" value="ArgE/DapE_CS"/>
</dbReference>
<dbReference type="KEGG" id="xap:XA3_09830"/>
<evidence type="ECO:0000256" key="13">
    <source>
        <dbReference type="ARBA" id="ARBA00023285"/>
    </source>
</evidence>
<dbReference type="GO" id="GO:0009014">
    <property type="term" value="F:succinyl-diaminopimelate desuccinylase activity"/>
    <property type="evidence" value="ECO:0007669"/>
    <property type="project" value="UniProtKB-EC"/>
</dbReference>
<evidence type="ECO:0000256" key="14">
    <source>
        <dbReference type="ARBA" id="ARBA00051301"/>
    </source>
</evidence>
<evidence type="ECO:0000256" key="11">
    <source>
        <dbReference type="ARBA" id="ARBA00022915"/>
    </source>
</evidence>
<evidence type="ECO:0000256" key="9">
    <source>
        <dbReference type="ARBA" id="ARBA00022801"/>
    </source>
</evidence>
<dbReference type="SUPFAM" id="SSF55031">
    <property type="entry name" value="Bacterial exopeptidase dimerisation domain"/>
    <property type="match status" value="1"/>
</dbReference>
<dbReference type="PROSITE" id="PS00758">
    <property type="entry name" value="ARGE_DAPE_CPG2_1"/>
    <property type="match status" value="1"/>
</dbReference>
<dbReference type="GO" id="GO:0009085">
    <property type="term" value="P:lysine biosynthetic process"/>
    <property type="evidence" value="ECO:0007669"/>
    <property type="project" value="UniProtKB-KW"/>
</dbReference>
<dbReference type="NCBIfam" id="NF006365">
    <property type="entry name" value="PRK08588.1"/>
    <property type="match status" value="1"/>
</dbReference>
<keyword evidence="7" id="KW-0028">Amino-acid biosynthesis</keyword>
<dbReference type="Pfam" id="PF07687">
    <property type="entry name" value="M20_dimer"/>
    <property type="match status" value="1"/>
</dbReference>
<comment type="pathway">
    <text evidence="3">Amino-acid biosynthesis; L-lysine biosynthesis via DAP pathway; LL-2,6-diaminopimelate from (S)-tetrahydrodipicolinate (succinylase route): step 3/3.</text>
</comment>
<keyword evidence="13" id="KW-0170">Cobalt</keyword>
<dbReference type="KEGG" id="xap:XA3_10050"/>
<dbReference type="AlphaFoldDB" id="A0AAU9DNA9"/>
<evidence type="ECO:0000313" key="17">
    <source>
        <dbReference type="EMBL" id="BDR58564.1"/>
    </source>
</evidence>
<evidence type="ECO:0000256" key="7">
    <source>
        <dbReference type="ARBA" id="ARBA00022605"/>
    </source>
</evidence>
<dbReference type="PANTHER" id="PTHR43808">
    <property type="entry name" value="ACETYLORNITHINE DEACETYLASE"/>
    <property type="match status" value="1"/>
</dbReference>
<dbReference type="Proteomes" id="UP001321861">
    <property type="component" value="Chromosome"/>
</dbReference>
<evidence type="ECO:0000313" key="18">
    <source>
        <dbReference type="Proteomes" id="UP001321861"/>
    </source>
</evidence>
<keyword evidence="8" id="KW-0479">Metal-binding</keyword>
<dbReference type="EC" id="3.5.1.18" evidence="5"/>
<accession>A0AAU9DNA9</accession>
<keyword evidence="9" id="KW-0378">Hydrolase</keyword>
<keyword evidence="18" id="KW-1185">Reference proteome</keyword>
<dbReference type="Gene3D" id="3.30.70.360">
    <property type="match status" value="1"/>
</dbReference>
<evidence type="ECO:0000256" key="12">
    <source>
        <dbReference type="ARBA" id="ARBA00023154"/>
    </source>
</evidence>
<organism evidence="16 18">
    <name type="scientific">Xylocopilactobacillus apicola</name>
    <dbReference type="NCBI Taxonomy" id="2932184"/>
    <lineage>
        <taxon>Bacteria</taxon>
        <taxon>Bacillati</taxon>
        <taxon>Bacillota</taxon>
        <taxon>Bacilli</taxon>
        <taxon>Lactobacillales</taxon>
        <taxon>Lactobacillaceae</taxon>
        <taxon>Xylocopilactobacillus</taxon>
    </lineage>
</organism>
<name>A0AAU9DNA9_9LACO</name>
<evidence type="ECO:0000256" key="6">
    <source>
        <dbReference type="ARBA" id="ARBA00016853"/>
    </source>
</evidence>
<sequence>MNKEKKIKVLQDLIKINSENAHEIKVAQYLHDLLSEYQIESEVLPLDGDRANLVAEIGQGEDPRILGFSGHMDTVAVSDTNEWTYDPFSGHIEGDRLYGRGAADMKSGLAAQVIALIEMTEEGKLPAGKIRFLATFAEESGAPGSELLTKQGYSKDLSGLVISEPTSGRVIYAHSGFLNYQVESFGIAAHSSDPSKGVNAISNLLPFLNVEKHFFEYAPEDPILGPVPHSVTIIEGGKQINTIPNYALLRGNIRPTNSFSNEEVISVLNAEVDKINQLPDHQLKLTIINDLLPIGTDPQSEFIQFIKSMAQEGFATNDIELDIMKGGTDASLFIRANPNLPVAIFGADDWNISHQKDEFTTLSSYFHLIDSLKLIGEKYFINVH</sequence>
<reference evidence="16 18" key="1">
    <citation type="journal article" date="2023" name="Microbiol. Spectr.">
        <title>Symbiosis of Carpenter Bees with Uncharacterized Lactic Acid Bacteria Showing NAD Auxotrophy.</title>
        <authorList>
            <person name="Kawasaki S."/>
            <person name="Ozawa K."/>
            <person name="Mori T."/>
            <person name="Yamamoto A."/>
            <person name="Ito M."/>
            <person name="Ohkuma M."/>
            <person name="Sakamoto M."/>
            <person name="Matsutani M."/>
        </authorList>
    </citation>
    <scope>NUCLEOTIDE SEQUENCE [LARGE SCALE GENOMIC DNA]</scope>
    <source>
        <strain evidence="16 18">XA3</strain>
    </source>
</reference>
<gene>
    <name evidence="16" type="ORF">XA3_09830</name>
    <name evidence="17" type="ORF">XA3_10050</name>
</gene>
<dbReference type="PANTHER" id="PTHR43808:SF8">
    <property type="entry name" value="PEPTIDASE M20 DIMERISATION DOMAIN-CONTAINING PROTEIN"/>
    <property type="match status" value="1"/>
</dbReference>
<evidence type="ECO:0000256" key="5">
    <source>
        <dbReference type="ARBA" id="ARBA00011921"/>
    </source>
</evidence>
<evidence type="ECO:0000256" key="2">
    <source>
        <dbReference type="ARBA" id="ARBA00001947"/>
    </source>
</evidence>
<comment type="catalytic activity">
    <reaction evidence="14">
        <text>N-succinyl-(2S,6S)-2,6-diaminopimelate + H2O = (2S,6S)-2,6-diaminopimelate + succinate</text>
        <dbReference type="Rhea" id="RHEA:22608"/>
        <dbReference type="ChEBI" id="CHEBI:15377"/>
        <dbReference type="ChEBI" id="CHEBI:30031"/>
        <dbReference type="ChEBI" id="CHEBI:57609"/>
        <dbReference type="ChEBI" id="CHEBI:58087"/>
        <dbReference type="EC" id="3.5.1.18"/>
    </reaction>
</comment>
<comment type="cofactor">
    <cofactor evidence="1">
        <name>Co(2+)</name>
        <dbReference type="ChEBI" id="CHEBI:48828"/>
    </cofactor>
</comment>
<evidence type="ECO:0000256" key="3">
    <source>
        <dbReference type="ARBA" id="ARBA00005130"/>
    </source>
</evidence>
<protein>
    <recommendedName>
        <fullName evidence="6">Probable succinyl-diaminopimelate desuccinylase</fullName>
        <ecNumber evidence="5">3.5.1.18</ecNumber>
    </recommendedName>
</protein>
<dbReference type="SUPFAM" id="SSF53187">
    <property type="entry name" value="Zn-dependent exopeptidases"/>
    <property type="match status" value="1"/>
</dbReference>
<feature type="domain" description="Peptidase M20 dimerisation" evidence="15">
    <location>
        <begin position="172"/>
        <end position="275"/>
    </location>
</feature>
<dbReference type="NCBIfam" id="TIGR01910">
    <property type="entry name" value="DapE-ArgE"/>
    <property type="match status" value="1"/>
</dbReference>
<dbReference type="EMBL" id="AP026802">
    <property type="protein sequence ID" value="BDR58542.1"/>
    <property type="molecule type" value="Genomic_DNA"/>
</dbReference>
<dbReference type="GO" id="GO:0046872">
    <property type="term" value="F:metal ion binding"/>
    <property type="evidence" value="ECO:0007669"/>
    <property type="project" value="UniProtKB-KW"/>
</dbReference>
<evidence type="ECO:0000256" key="8">
    <source>
        <dbReference type="ARBA" id="ARBA00022723"/>
    </source>
</evidence>
<proteinExistence type="inferred from homology"/>
<evidence type="ECO:0000256" key="10">
    <source>
        <dbReference type="ARBA" id="ARBA00022833"/>
    </source>
</evidence>
<dbReference type="RefSeq" id="WP_317636439.1">
    <property type="nucleotide sequence ID" value="NZ_AP026802.1"/>
</dbReference>
<comment type="similarity">
    <text evidence="4">Belongs to the peptidase M20A family.</text>
</comment>
<dbReference type="Gene3D" id="3.40.630.10">
    <property type="entry name" value="Zn peptidases"/>
    <property type="match status" value="2"/>
</dbReference>
<dbReference type="InterPro" id="IPR036264">
    <property type="entry name" value="Bact_exopeptidase_dim_dom"/>
</dbReference>
<keyword evidence="12" id="KW-0457">Lysine biosynthesis</keyword>
<comment type="cofactor">
    <cofactor evidence="2">
        <name>Zn(2+)</name>
        <dbReference type="ChEBI" id="CHEBI:29105"/>
    </cofactor>
</comment>
<dbReference type="EMBL" id="AP026802">
    <property type="protein sequence ID" value="BDR58564.1"/>
    <property type="molecule type" value="Genomic_DNA"/>
</dbReference>
<dbReference type="GO" id="GO:0019877">
    <property type="term" value="P:diaminopimelate biosynthetic process"/>
    <property type="evidence" value="ECO:0007669"/>
    <property type="project" value="UniProtKB-KW"/>
</dbReference>
<dbReference type="InterPro" id="IPR050072">
    <property type="entry name" value="Peptidase_M20A"/>
</dbReference>
<dbReference type="InterPro" id="IPR011650">
    <property type="entry name" value="Peptidase_M20_dimer"/>
</dbReference>
<dbReference type="Pfam" id="PF01546">
    <property type="entry name" value="Peptidase_M20"/>
    <property type="match status" value="1"/>
</dbReference>
<dbReference type="InterPro" id="IPR002933">
    <property type="entry name" value="Peptidase_M20"/>
</dbReference>
<dbReference type="InterPro" id="IPR010182">
    <property type="entry name" value="ArgE/DapE"/>
</dbReference>
<evidence type="ECO:0000256" key="1">
    <source>
        <dbReference type="ARBA" id="ARBA00001941"/>
    </source>
</evidence>
<keyword evidence="11" id="KW-0220">Diaminopimelate biosynthesis</keyword>
<dbReference type="CDD" id="cd08659">
    <property type="entry name" value="M20_ArgE_DapE-like"/>
    <property type="match status" value="1"/>
</dbReference>
<evidence type="ECO:0000313" key="16">
    <source>
        <dbReference type="EMBL" id="BDR58542.1"/>
    </source>
</evidence>